<dbReference type="AlphaFoldDB" id="A0A1E1WM49"/>
<name>A0A1E1WM49_PECGO</name>
<sequence>MSSKTKIKRRKTEIGRLTHPARRARLRRLRLLREAEELNSGLVYLRECESKYRYYSPPKIFRENISAVKTEVTEINSEMTEKSQLDIKTEVIKDEFEEFHSEDSQIDIKMEVTETAKVEIKTEDIDDRLHMLDHSSY</sequence>
<dbReference type="EMBL" id="GDQN01003128">
    <property type="protein sequence ID" value="JAT87926.1"/>
    <property type="molecule type" value="Transcribed_RNA"/>
</dbReference>
<accession>A0A1E1WM49</accession>
<reference evidence="1" key="1">
    <citation type="submission" date="2015-09" db="EMBL/GenBank/DDBJ databases">
        <title>De novo assembly of Pectinophora gossypiella (Pink Bollworm) gut transcriptome.</title>
        <authorList>
            <person name="Tassone E.E."/>
        </authorList>
    </citation>
    <scope>NUCLEOTIDE SEQUENCE</scope>
</reference>
<proteinExistence type="predicted"/>
<organism evidence="1">
    <name type="scientific">Pectinophora gossypiella</name>
    <name type="common">Cotton pink bollworm</name>
    <name type="synonym">Depressaria gossypiella</name>
    <dbReference type="NCBI Taxonomy" id="13191"/>
    <lineage>
        <taxon>Eukaryota</taxon>
        <taxon>Metazoa</taxon>
        <taxon>Ecdysozoa</taxon>
        <taxon>Arthropoda</taxon>
        <taxon>Hexapoda</taxon>
        <taxon>Insecta</taxon>
        <taxon>Pterygota</taxon>
        <taxon>Neoptera</taxon>
        <taxon>Endopterygota</taxon>
        <taxon>Lepidoptera</taxon>
        <taxon>Glossata</taxon>
        <taxon>Ditrysia</taxon>
        <taxon>Gelechioidea</taxon>
        <taxon>Gelechiidae</taxon>
        <taxon>Apatetrinae</taxon>
        <taxon>Pectinophora</taxon>
    </lineage>
</organism>
<protein>
    <submittedName>
        <fullName evidence="1">Uncharacterized protein</fullName>
    </submittedName>
</protein>
<gene>
    <name evidence="1" type="ORF">g.9139</name>
</gene>
<evidence type="ECO:0000313" key="1">
    <source>
        <dbReference type="EMBL" id="JAT87926.1"/>
    </source>
</evidence>